<feature type="region of interest" description="Disordered" evidence="2">
    <location>
        <begin position="146"/>
        <end position="170"/>
    </location>
</feature>
<keyword evidence="5" id="KW-1185">Reference proteome</keyword>
<evidence type="ECO:0000313" key="4">
    <source>
        <dbReference type="EMBL" id="TLQ47621.1"/>
    </source>
</evidence>
<evidence type="ECO:0000256" key="2">
    <source>
        <dbReference type="SAM" id="MobiDB-lite"/>
    </source>
</evidence>
<dbReference type="AlphaFoldDB" id="A0A5R9EBQ7"/>
<feature type="domain" description="UspA" evidence="3">
    <location>
        <begin position="177"/>
        <end position="311"/>
    </location>
</feature>
<dbReference type="PRINTS" id="PR01438">
    <property type="entry name" value="UNVRSLSTRESS"/>
</dbReference>
<organism evidence="4 5">
    <name type="scientific">Streptomyces marianii</name>
    <dbReference type="NCBI Taxonomy" id="1817406"/>
    <lineage>
        <taxon>Bacteria</taxon>
        <taxon>Bacillati</taxon>
        <taxon>Actinomycetota</taxon>
        <taxon>Actinomycetes</taxon>
        <taxon>Kitasatosporales</taxon>
        <taxon>Streptomycetaceae</taxon>
        <taxon>Streptomyces</taxon>
    </lineage>
</organism>
<accession>A0A5R9EBQ7</accession>
<dbReference type="SUPFAM" id="SSF52402">
    <property type="entry name" value="Adenine nucleotide alpha hydrolases-like"/>
    <property type="match status" value="2"/>
</dbReference>
<dbReference type="Pfam" id="PF00582">
    <property type="entry name" value="Usp"/>
    <property type="match status" value="2"/>
</dbReference>
<feature type="domain" description="UspA" evidence="3">
    <location>
        <begin position="2"/>
        <end position="132"/>
    </location>
</feature>
<dbReference type="InterPro" id="IPR006016">
    <property type="entry name" value="UspA"/>
</dbReference>
<dbReference type="PANTHER" id="PTHR46268">
    <property type="entry name" value="STRESS RESPONSE PROTEIN NHAX"/>
    <property type="match status" value="1"/>
</dbReference>
<sequence>MPQHVTAGLDGSAESAAAAEWAAREALLREVSLRLVLVADPPDPPRRGPDEGDAVDDVLAGTARALQGRHPGLEVRTQRLSGRPPAVLAREAATSELVVLGSRGLGSVRGFLLGSVAMATIIGTDRPVVLVRPGHEPRTQAYAEERAYAEGPPSAEPHAKGGPRPARSGAVAGTAGPVVVGVDVHDACEPVLDFAFAEAALRGGRLRAVHSWSLPPFGRDALALDMALQEMRPDVVRQLRNVLAPWRQKYPSVDVVELTPVGGVSEQLLHAADGAALVVVGRRIRTGRVGAHVGPVTHAVIHHCGAPVAVVAHA</sequence>
<reference evidence="4 5" key="1">
    <citation type="submission" date="2019-05" db="EMBL/GenBank/DDBJ databases">
        <title>Streptomyces marianii sp. nov., a novel marine actinomycete from southern coast of India.</title>
        <authorList>
            <person name="Iniyan A.M."/>
            <person name="Wink J."/>
            <person name="Ramprasad E."/>
            <person name="Ramana C.V."/>
            <person name="Bunk B."/>
            <person name="Sproer C."/>
            <person name="Joseph F.-J.R.S."/>
            <person name="Vincent S.G.P."/>
        </authorList>
    </citation>
    <scope>NUCLEOTIDE SEQUENCE [LARGE SCALE GENOMIC DNA]</scope>
    <source>
        <strain evidence="4 5">ICN19</strain>
    </source>
</reference>
<comment type="similarity">
    <text evidence="1">Belongs to the universal stress protein A family.</text>
</comment>
<proteinExistence type="inferred from homology"/>
<dbReference type="InterPro" id="IPR014729">
    <property type="entry name" value="Rossmann-like_a/b/a_fold"/>
</dbReference>
<dbReference type="RefSeq" id="WP_138056896.1">
    <property type="nucleotide sequence ID" value="NZ_VAWE01000001.1"/>
</dbReference>
<evidence type="ECO:0000259" key="3">
    <source>
        <dbReference type="Pfam" id="PF00582"/>
    </source>
</evidence>
<dbReference type="EMBL" id="VAWE01000001">
    <property type="protein sequence ID" value="TLQ47621.1"/>
    <property type="molecule type" value="Genomic_DNA"/>
</dbReference>
<dbReference type="Proteomes" id="UP000305921">
    <property type="component" value="Unassembled WGS sequence"/>
</dbReference>
<name>A0A5R9EBQ7_9ACTN</name>
<dbReference type="OrthoDB" id="4867015at2"/>
<comment type="caution">
    <text evidence="4">The sequence shown here is derived from an EMBL/GenBank/DDBJ whole genome shotgun (WGS) entry which is preliminary data.</text>
</comment>
<dbReference type="Gene3D" id="3.40.50.620">
    <property type="entry name" value="HUPs"/>
    <property type="match status" value="2"/>
</dbReference>
<protein>
    <submittedName>
        <fullName evidence="4">Universal stress protein</fullName>
    </submittedName>
</protein>
<dbReference type="InterPro" id="IPR006015">
    <property type="entry name" value="Universal_stress_UspA"/>
</dbReference>
<gene>
    <name evidence="4" type="ORF">FEF34_35945</name>
</gene>
<evidence type="ECO:0000313" key="5">
    <source>
        <dbReference type="Proteomes" id="UP000305921"/>
    </source>
</evidence>
<dbReference type="PANTHER" id="PTHR46268:SF6">
    <property type="entry name" value="UNIVERSAL STRESS PROTEIN UP12"/>
    <property type="match status" value="1"/>
</dbReference>
<evidence type="ECO:0000256" key="1">
    <source>
        <dbReference type="ARBA" id="ARBA00008791"/>
    </source>
</evidence>